<proteinExistence type="predicted"/>
<evidence type="ECO:0000313" key="2">
    <source>
        <dbReference type="EMBL" id="KAL3831802.1"/>
    </source>
</evidence>
<dbReference type="PANTHER" id="PTHR38564">
    <property type="entry name" value="SI:CH73-250A16.5-RELATED"/>
    <property type="match status" value="1"/>
</dbReference>
<feature type="signal peptide" evidence="1">
    <location>
        <begin position="1"/>
        <end position="17"/>
    </location>
</feature>
<accession>A0ABD3T619</accession>
<dbReference type="Proteomes" id="UP001634394">
    <property type="component" value="Unassembled WGS sequence"/>
</dbReference>
<dbReference type="AlphaFoldDB" id="A0ABD3T619"/>
<protein>
    <submittedName>
        <fullName evidence="2">Uncharacterized protein</fullName>
    </submittedName>
</protein>
<comment type="caution">
    <text evidence="2">The sequence shown here is derived from an EMBL/GenBank/DDBJ whole genome shotgun (WGS) entry which is preliminary data.</text>
</comment>
<dbReference type="EMBL" id="JBJQND010000019">
    <property type="protein sequence ID" value="KAL3831802.1"/>
    <property type="molecule type" value="Genomic_DNA"/>
</dbReference>
<evidence type="ECO:0000313" key="3">
    <source>
        <dbReference type="Proteomes" id="UP001634394"/>
    </source>
</evidence>
<feature type="chain" id="PRO_5044741573" evidence="1">
    <location>
        <begin position="18"/>
        <end position="162"/>
    </location>
</feature>
<organism evidence="2 3">
    <name type="scientific">Sinanodonta woodiana</name>
    <name type="common">Chinese pond mussel</name>
    <name type="synonym">Anodonta woodiana</name>
    <dbReference type="NCBI Taxonomy" id="1069815"/>
    <lineage>
        <taxon>Eukaryota</taxon>
        <taxon>Metazoa</taxon>
        <taxon>Spiralia</taxon>
        <taxon>Lophotrochozoa</taxon>
        <taxon>Mollusca</taxon>
        <taxon>Bivalvia</taxon>
        <taxon>Autobranchia</taxon>
        <taxon>Heteroconchia</taxon>
        <taxon>Palaeoheterodonta</taxon>
        <taxon>Unionida</taxon>
        <taxon>Unionoidea</taxon>
        <taxon>Unionidae</taxon>
        <taxon>Unioninae</taxon>
        <taxon>Sinanodonta</taxon>
    </lineage>
</organism>
<sequence length="162" mass="17705">MLSDIIALICLIGASRAFMLGYPAHASCKAEWTFGISCDQVKQHLVSQFEAWKTADNCASGGEKCLYTLKTNTDTTVAGTHETPVRHYIDDVSFTLTPKGSTCSVSGSSRSETWYAVLDYSTNYCNMHNLITGSGLDKVSGYTEKTSDDICTQYSSANCEKY</sequence>
<name>A0ABD3T619_SINWO</name>
<keyword evidence="1" id="KW-0732">Signal</keyword>
<reference evidence="2 3" key="1">
    <citation type="submission" date="2024-11" db="EMBL/GenBank/DDBJ databases">
        <title>Chromosome-level genome assembly of the freshwater bivalve Anodonta woodiana.</title>
        <authorList>
            <person name="Chen X."/>
        </authorList>
    </citation>
    <scope>NUCLEOTIDE SEQUENCE [LARGE SCALE GENOMIC DNA]</scope>
    <source>
        <strain evidence="2">MN2024</strain>
        <tissue evidence="2">Gills</tissue>
    </source>
</reference>
<keyword evidence="3" id="KW-1185">Reference proteome</keyword>
<gene>
    <name evidence="2" type="ORF">ACJMK2_023505</name>
</gene>
<dbReference type="PANTHER" id="PTHR38564:SF2">
    <property type="entry name" value="WU:FC46H12 PRECURSOR"/>
    <property type="match status" value="1"/>
</dbReference>
<evidence type="ECO:0000256" key="1">
    <source>
        <dbReference type="SAM" id="SignalP"/>
    </source>
</evidence>